<name>A0AAF5Q1D8_WUCBA</name>
<proteinExistence type="predicted"/>
<accession>A0AAF5Q1D8</accession>
<feature type="region of interest" description="Disordered" evidence="1">
    <location>
        <begin position="111"/>
        <end position="149"/>
    </location>
</feature>
<reference evidence="3" key="3">
    <citation type="submission" date="2024-02" db="UniProtKB">
        <authorList>
            <consortium name="WormBaseParasite"/>
        </authorList>
    </citation>
    <scope>IDENTIFICATION</scope>
    <source>
        <strain evidence="3">pt0022</strain>
    </source>
</reference>
<dbReference type="WBParaSite" id="mrna-Wban_09098">
    <property type="protein sequence ID" value="mrna-Wban_09098"/>
    <property type="gene ID" value="Wban_09098"/>
</dbReference>
<protein>
    <submittedName>
        <fullName evidence="3">Uncharacterized protein</fullName>
    </submittedName>
</protein>
<dbReference type="Proteomes" id="UP000093561">
    <property type="component" value="Unassembled WGS sequence"/>
</dbReference>
<evidence type="ECO:0000256" key="1">
    <source>
        <dbReference type="SAM" id="MobiDB-lite"/>
    </source>
</evidence>
<reference evidence="2" key="1">
    <citation type="submission" date="2015-03" db="EMBL/GenBank/DDBJ databases">
        <title>Wuchereria bancrofti Genome Sequencing Papua New Guinea Strain.</title>
        <authorList>
            <person name="Small S.T."/>
            <person name="Serre D."/>
            <person name="Zimmerman P.A."/>
        </authorList>
    </citation>
    <scope>NUCLEOTIDE SEQUENCE [LARGE SCALE GENOMIC DNA]</scope>
    <source>
        <strain evidence="2">pt0022</strain>
    </source>
</reference>
<sequence length="189" mass="20457">MIMVYMQFLKRLMKEIIKRFYLITRIADRAMLGFRSYIYDLFPLCRIWCPIAVTLHKCGFELCVRENKTAVNSTVCYRRNGGRGGRILGRVGLSGKGCRLAKKGGVIRGLNGGTASEGKGEQDANPDGLKGGLTRTPPDSNPESCDDPGSPLGNLLRGIRFWTGGGTGGRGRTIGVPARSGNAVEFADA</sequence>
<evidence type="ECO:0000313" key="3">
    <source>
        <dbReference type="WBParaSite" id="mrna-Wban_09098"/>
    </source>
</evidence>
<dbReference type="AlphaFoldDB" id="A0AAF5Q1D8"/>
<reference evidence="2" key="2">
    <citation type="journal article" date="2016" name="Mol. Ecol.">
        <title>Population genomics of the filarial nematode parasite Wuchereria bancrofti from mosquitoes.</title>
        <authorList>
            <person name="Small S.T."/>
            <person name="Reimer L.J."/>
            <person name="Tisch D.J."/>
            <person name="King C.L."/>
            <person name="Christensen B.M."/>
            <person name="Siba P.M."/>
            <person name="Kazura J.W."/>
            <person name="Serre D."/>
            <person name="Zimmerman P.A."/>
        </authorList>
    </citation>
    <scope>NUCLEOTIDE SEQUENCE</scope>
    <source>
        <strain evidence="2">pt0022</strain>
    </source>
</reference>
<organism evidence="2 3">
    <name type="scientific">Wuchereria bancrofti</name>
    <dbReference type="NCBI Taxonomy" id="6293"/>
    <lineage>
        <taxon>Eukaryota</taxon>
        <taxon>Metazoa</taxon>
        <taxon>Ecdysozoa</taxon>
        <taxon>Nematoda</taxon>
        <taxon>Chromadorea</taxon>
        <taxon>Rhabditida</taxon>
        <taxon>Spirurina</taxon>
        <taxon>Spiruromorpha</taxon>
        <taxon>Filarioidea</taxon>
        <taxon>Onchocercidae</taxon>
        <taxon>Wuchereria</taxon>
    </lineage>
</organism>
<evidence type="ECO:0000313" key="2">
    <source>
        <dbReference type="Proteomes" id="UP000093561"/>
    </source>
</evidence>